<dbReference type="STRING" id="521045.Kole_1683"/>
<name>C5CFG4_KOSOT</name>
<protein>
    <recommendedName>
        <fullName evidence="4">Lipoprotein</fullName>
    </recommendedName>
</protein>
<dbReference type="PROSITE" id="PS51257">
    <property type="entry name" value="PROKAR_LIPOPROTEIN"/>
    <property type="match status" value="1"/>
</dbReference>
<accession>C5CFG4</accession>
<dbReference type="Proteomes" id="UP000002382">
    <property type="component" value="Chromosome"/>
</dbReference>
<evidence type="ECO:0000313" key="3">
    <source>
        <dbReference type="Proteomes" id="UP000002382"/>
    </source>
</evidence>
<reference evidence="2 3" key="2">
    <citation type="journal article" date="2011" name="J. Bacteriol.">
        <title>Genome Sequence of Kosmotoga olearia Strain TBF 19.5.1, a Thermophilic Bacterium with a Wide Growth Temperature Range, Isolated from the Troll B Oil Platform in the North Sea.</title>
        <authorList>
            <person name="Swithers K.S."/>
            <person name="Dipippo J.L."/>
            <person name="Bruce D.C."/>
            <person name="Detter C."/>
            <person name="Tapia R."/>
            <person name="Han S."/>
            <person name="Goodwin L.A."/>
            <person name="Han J."/>
            <person name="Woyke T."/>
            <person name="Pitluck S."/>
            <person name="Pennacchio L."/>
            <person name="Nolan M."/>
            <person name="Mikhailova N."/>
            <person name="Land M.L."/>
            <person name="Nesbo C.L."/>
            <person name="Gogarten J.P."/>
            <person name="Noll K.M."/>
        </authorList>
    </citation>
    <scope>NUCLEOTIDE SEQUENCE [LARGE SCALE GENOMIC DNA]</scope>
    <source>
        <strain evidence="3">ATCC BAA-1733 / DSM 21960 / TBF 19.5.1</strain>
    </source>
</reference>
<reference evidence="2 3" key="1">
    <citation type="submission" date="2009-06" db="EMBL/GenBank/DDBJ databases">
        <title>Complete sequence of Thermotogales bacterium TBF 19.5.1.</title>
        <authorList>
            <consortium name="US DOE Joint Genome Institute"/>
            <person name="Lucas S."/>
            <person name="Copeland A."/>
            <person name="Lapidus A."/>
            <person name="Glavina del Rio T."/>
            <person name="Tice H."/>
            <person name="Bruce D."/>
            <person name="Goodwin L."/>
            <person name="Pitluck S."/>
            <person name="Chertkov O."/>
            <person name="Brettin T."/>
            <person name="Detter J.C."/>
            <person name="Han C."/>
            <person name="Schmutz J."/>
            <person name="Larimer F."/>
            <person name="Land M."/>
            <person name="Hauser L."/>
            <person name="Kyrpides N."/>
            <person name="Ovchinnikova G."/>
            <person name="Noll K."/>
        </authorList>
    </citation>
    <scope>NUCLEOTIDE SEQUENCE [LARGE SCALE GENOMIC DNA]</scope>
    <source>
        <strain evidence="3">ATCC BAA-1733 / DSM 21960 / TBF 19.5.1</strain>
    </source>
</reference>
<sequence>MKKLFLMLVTVLLILAACGPTEWDLNSDKLHGDKSGVRVVAKLPSPFTPSILPGDADPSSKSYTVKTIVTIAGSQDIVNTITATYDSTQSTFEIGSIYLLKGIPYDLYVLFYDPTETPSYEVGSETGMARYLGYLGNFTVDSATSATVTCYEATFTNLQVTAAATPELYVTTTEPFTGEEKLFAVFNVSVDYKLIGSTNIEQFIPAAATTYGVFQNIGSWEIPAGQDPYKTYVSGEGFIDSNITAGSGLSYNLVDSWVTLSGQVAVPLDSTTMQPEINTTTAPLNFFTRISSPFIDRFTEAFDITTDVLNLFKELPIYSN</sequence>
<keyword evidence="1" id="KW-0732">Signal</keyword>
<keyword evidence="3" id="KW-1185">Reference proteome</keyword>
<evidence type="ECO:0000256" key="1">
    <source>
        <dbReference type="SAM" id="SignalP"/>
    </source>
</evidence>
<evidence type="ECO:0008006" key="4">
    <source>
        <dbReference type="Google" id="ProtNLM"/>
    </source>
</evidence>
<dbReference type="KEGG" id="kol:Kole_1683"/>
<dbReference type="AlphaFoldDB" id="C5CFG4"/>
<organism evidence="2 3">
    <name type="scientific">Kosmotoga olearia (strain ATCC BAA-1733 / DSM 21960 / TBF 19.5.1)</name>
    <dbReference type="NCBI Taxonomy" id="521045"/>
    <lineage>
        <taxon>Bacteria</taxon>
        <taxon>Thermotogati</taxon>
        <taxon>Thermotogota</taxon>
        <taxon>Thermotogae</taxon>
        <taxon>Kosmotogales</taxon>
        <taxon>Kosmotogaceae</taxon>
        <taxon>Kosmotoga</taxon>
    </lineage>
</organism>
<dbReference type="OrthoDB" id="10015572at2"/>
<feature type="signal peptide" evidence="1">
    <location>
        <begin position="1"/>
        <end position="23"/>
    </location>
</feature>
<proteinExistence type="predicted"/>
<dbReference type="HOGENOM" id="CLU_868130_0_0_0"/>
<evidence type="ECO:0000313" key="2">
    <source>
        <dbReference type="EMBL" id="ACR80372.1"/>
    </source>
</evidence>
<feature type="chain" id="PRO_5002947640" description="Lipoprotein" evidence="1">
    <location>
        <begin position="24"/>
        <end position="320"/>
    </location>
</feature>
<gene>
    <name evidence="2" type="ordered locus">Kole_1683</name>
</gene>
<dbReference type="RefSeq" id="WP_015869016.1">
    <property type="nucleotide sequence ID" value="NC_012785.1"/>
</dbReference>
<dbReference type="EMBL" id="CP001634">
    <property type="protein sequence ID" value="ACR80372.1"/>
    <property type="molecule type" value="Genomic_DNA"/>
</dbReference>